<feature type="region of interest" description="Disordered" evidence="1">
    <location>
        <begin position="1"/>
        <end position="52"/>
    </location>
</feature>
<comment type="caution">
    <text evidence="2">The sequence shown here is derived from an EMBL/GenBank/DDBJ whole genome shotgun (WGS) entry which is preliminary data.</text>
</comment>
<sequence length="3005" mass="322584">MEKLRPRAASPPSPQCGPVTALPRLAPAGTDRPVRRQQGQGPEGEGGVLGRTDREQLCVLGPDWERKGLEGPQAGGWPYPLAPILFCQHLVTPNQRVTHGATSPLSCVAMDNKSKICWFPAPSVWGRGWSHFVLSTPTLQVRKLRLEEARGGLSKSFVYLFSRSPERPAQVLALEALPVHRGYAGSWAIQEGLLEEVALGPEEHQQIPAHHTQATPQTSQGALNTEACFLPQGPCCALPNPPKAPPAPDRPKLPPLPLPAHSPDPAPSCKLRELELHLPGTLRPDLMPPKHVVLTVPRTLDVPRTFESFSAQWAMVNIQVLGAEFESQLIHPHLADPRHARWGQRHWHEGVLGGGSETLEGSFWRQPVNCGIAALPPWRGVQGPREDCGGPSTGDMAEAAHQAEGTTAQRLWTRLRARGQEQPWKPLRCPREAGRGRRALLSTSCGPRGEVRGEPGWQGALPGTRQEPHIKTCVAIRAKISAKGSQMVKREAGLRGVEPRRKSPGHGGDLDSTGATWDLLGNQGQSGPLAETGSGLSKGPAVPGWNKQRLRLAEGHPVEGTGISRCSVYPQSDCTQTPGPEMSTPARSCPCLGLEPVDLPLIPSSDRCPRHLQRGKAGPVLHACPSWLLIWELQMNLGSWAKLPGCCPGLRSGSLAALPQRTHRDGGVGSREAKEMLGCTLTCKGRAVSAAGTPRPSVGKYWRPEAPGLGLTPKAARKVAGHDLPLWVWRIGVATRLDREGARSGAGSSDFGKDAHPPLREDSLGLGAWQSAWGDPGLSAEVGGRPGQASFRREARGLGTAVSAPSCGGVCRRFPPYLQLQHQLMSTKGVGGGGESTARRAARWVGFQEEVSALLSWEDGWDQFQAGLGTLVGTKGLGHGPRPTGSAGLAQGFTRQRERWMPLCAWLSVPPPPHQAHQDAHSLMGEAPWAGPRLEEAQGAGRGTPRRDTKPVRRKRCLPEELRLGGGVLKKGGEGGAGAAWAQAQQLEGTWRAPGASLTQKGPPHRLLRASCFAQGRPCPGRRSILPPTHPQRVLELQACAPGGVRGERLPSCWSPPPPLHSGHTCTRCSVSVRPTTALALVAEALCSPSGILIHKIRIFPLHDDRRVQMSLPVPSHCRPPERGREAGIFQAGYAWSSLVGSKFPTLRVQLGLSQSFTHPLTFTNVSAKPLLPNPRLVGRPSQILIPARLDPALNRPVRTRNTAISSLSLTSNQLGNPRKSCQQKSQLRAEGPFAGPWLWAHARRPGSSPGLSLQAAVFLRVNRRGRSCTQLCTEVMHMGLLEAAERRCSCPSLPGRELRLREVKSTPRPQPATSAGDCYCLNTPHNTLHPQRVTSSPSFLGSLDRPSLGQQAGWRRGRRGPAGAQGAESVDRVGGHLAEGAGGPPGGHTLDQQIRGLGSPSQGASRSPGAQAEEPMGSRDRAGGSSLRLWGAPAQLPPCPQEGRAVDGGFGAHLHRLTQGPEAACGGGVRWGGWRRSCHTDRSWRSDLSRGRGEGAQADVPGPGFSATTPRVIMFLDCGSVCDQAGAHGCLRSGATPGAEASMCFADILCSYLSSFWGVLHAHPPATGVPRACSAAGTPKPWRAAGQRARLPLGVSWVAAPGPASSWTISKEALCDVYDLSLTLLAPGPSSWFAEASCFSRPRPPREFLGPAAHQPRGASLVASPCAPLAPTEGLSTRFPLTSYIPKLPFDHTHPPSSVTEGTPPELAWTHLCRGPAAPDPLPQLESCLRPFWTREGDHVPCLGLPPGQVGTRTSARKSSPAVPTSQGNLLPRGCLLPEARGSRQSGRPTSLPSGHQERGGRLPPPAGWGGHTLPRDPPPRPTDCGHRAGPGRKHGVIYITHPPCPWPSKPAHGASEPAKVAASQSWEETGVARGHDSDHIPASWEGPFEDPRPGIDLVPAWRRGEPMGVCVWGQRAGVDHGRALSEQNCGHWALLLCSATSSAALQASFCQSSTWQVQGGRAKARRQECWARWGSAPGQGSNNPRQTPSPLQAQGARGHCHALRVYTGPSAVRPPMPRVAGVIDVLFHRFALRTGAACCLPGCGCVMTCHGVIFLAGLVLKGLALRRQSLTPSTWCDRLLVGLSLPTRFAVFYGAPRLSALRPPHVLSETSSNMHCSILFLTCILLGPLPGHRAARGSRRWRQPACARAVCARVWLAAAPHRRAVLRVLALTVLEFTAAAAGHQAVTGRIRARVTARPAAPGARPRAPADAAHVLLHLISLLHAFHARPGGVELWPDPCGYHVAVTLSTASTAAWNPSFYCFVTSSFRPPSVASSPSSCDVVSMHRAKGSGHHHILGARPRALHADLANGPEGLVGRTRRGPWARTIWAYQVRAAQTSARPRWQIGSTLINWGWLPEAPSPPHPTPPDREQGQKGMIPLRHLVNLTKRQHDTMECLRKRVVSGLNSYKGEAVFRPFTTQGGKVVGGAEGHVQVPRLGDDQATGSPPPQSLGSPADWLIMLPGLSWEGAISLAWALVTSLSWTLRFHLSSFQLPSAEHPGHLQPPASTSYVANATDHSLTLSTEKSPTAQWLQAEYPAPKFRALRSQCENRYCKNITICKNTAGAHGVSFLGPRTLWAGRAGMLEPKKIRNSRLAQYGGGEGPQPRAASWDPELKKERCGCQDQDNHPGASSQPPQLREGVAHQDPELHRAEEEPALMKGGHGADCAEKPEQQQYQARGAAVTRFSGRSLRQSSALPACKPPRGHTEQGREGQVRGWPSPGFSENPFSSSKEGDQHEAGQMLMGPSVAGPRLPKPPPMPTREIPLPPGFLWDWEGLGMKDPTESFHHPSLGGEPHTSESQVRWPMKNPHWVAYSPLSTLPLLSLSFLQQGGTQPWPVWVPISSDTGSLLLKAAPPTRVLLYQGTRPRRLRGWDWGCPVSPWGTEPGGGPCVPLPTHRPVERQGAPQERLMCRGFAQCWGQVWPLKECGSGLWSSSRVAAQTAEWRVLPELVPALPAQGENTDMKLPGPLPIIHGPGKHRVEGPAPCTGLITPAVWHLRGRRIWR</sequence>
<evidence type="ECO:0000313" key="2">
    <source>
        <dbReference type="EMBL" id="KAB1258062.1"/>
    </source>
</evidence>
<feature type="region of interest" description="Disordered" evidence="1">
    <location>
        <begin position="486"/>
        <end position="544"/>
    </location>
</feature>
<feature type="region of interest" description="Disordered" evidence="1">
    <location>
        <begin position="441"/>
        <end position="464"/>
    </location>
</feature>
<protein>
    <submittedName>
        <fullName evidence="2">G-protein coupled receptor 20</fullName>
    </submittedName>
</protein>
<feature type="region of interest" description="Disordered" evidence="1">
    <location>
        <begin position="1485"/>
        <end position="1505"/>
    </location>
</feature>
<dbReference type="EMBL" id="JWIN03000025">
    <property type="protein sequence ID" value="KAB1258062.1"/>
    <property type="molecule type" value="Genomic_DNA"/>
</dbReference>
<feature type="region of interest" description="Disordered" evidence="1">
    <location>
        <begin position="240"/>
        <end position="265"/>
    </location>
</feature>
<accession>A0A5N4CGS9</accession>
<evidence type="ECO:0000256" key="1">
    <source>
        <dbReference type="SAM" id="MobiDB-lite"/>
    </source>
</evidence>
<feature type="compositionally biased region" description="Polar residues" evidence="1">
    <location>
        <begin position="1784"/>
        <end position="1795"/>
    </location>
</feature>
<dbReference type="Proteomes" id="UP000299084">
    <property type="component" value="Unassembled WGS sequence"/>
</dbReference>
<feature type="region of interest" description="Disordered" evidence="1">
    <location>
        <begin position="2688"/>
        <end position="2762"/>
    </location>
</feature>
<reference evidence="2 3" key="1">
    <citation type="journal article" date="2019" name="Mol. Ecol. Resour.">
        <title>Improving Illumina assemblies with Hi-C and long reads: an example with the North African dromedary.</title>
        <authorList>
            <person name="Elbers J.P."/>
            <person name="Rogers M.F."/>
            <person name="Perelman P.L."/>
            <person name="Proskuryakova A.A."/>
            <person name="Serdyukova N.A."/>
            <person name="Johnson W.E."/>
            <person name="Horin P."/>
            <person name="Corander J."/>
            <person name="Murphy D."/>
            <person name="Burger P.A."/>
        </authorList>
    </citation>
    <scope>NUCLEOTIDE SEQUENCE [LARGE SCALE GENOMIC DNA]</scope>
    <source>
        <strain evidence="2">Drom800</strain>
        <tissue evidence="2">Blood</tissue>
    </source>
</reference>
<feature type="region of interest" description="Disordered" evidence="1">
    <location>
        <begin position="1330"/>
        <end position="1429"/>
    </location>
</feature>
<feature type="compositionally biased region" description="Basic and acidic residues" evidence="1">
    <location>
        <begin position="488"/>
        <end position="501"/>
    </location>
</feature>
<feature type="compositionally biased region" description="Basic and acidic residues" evidence="1">
    <location>
        <begin position="1815"/>
        <end position="1828"/>
    </location>
</feature>
<feature type="compositionally biased region" description="Polar residues" evidence="1">
    <location>
        <begin position="1752"/>
        <end position="1770"/>
    </location>
</feature>
<feature type="region of interest" description="Disordered" evidence="1">
    <location>
        <begin position="2595"/>
        <end position="2614"/>
    </location>
</feature>
<feature type="region of interest" description="Disordered" evidence="1">
    <location>
        <begin position="1745"/>
        <end position="1836"/>
    </location>
</feature>
<organism evidence="2 3">
    <name type="scientific">Camelus dromedarius</name>
    <name type="common">Dromedary</name>
    <name type="synonym">Arabian camel</name>
    <dbReference type="NCBI Taxonomy" id="9838"/>
    <lineage>
        <taxon>Eukaryota</taxon>
        <taxon>Metazoa</taxon>
        <taxon>Chordata</taxon>
        <taxon>Craniata</taxon>
        <taxon>Vertebrata</taxon>
        <taxon>Euteleostomi</taxon>
        <taxon>Mammalia</taxon>
        <taxon>Eutheria</taxon>
        <taxon>Laurasiatheria</taxon>
        <taxon>Artiodactyla</taxon>
        <taxon>Tylopoda</taxon>
        <taxon>Camelidae</taxon>
        <taxon>Camelus</taxon>
    </lineage>
</organism>
<feature type="compositionally biased region" description="Pro residues" evidence="1">
    <location>
        <begin position="2753"/>
        <end position="2762"/>
    </location>
</feature>
<keyword evidence="2" id="KW-0675">Receptor</keyword>
<feature type="region of interest" description="Disordered" evidence="1">
    <location>
        <begin position="2658"/>
        <end position="2677"/>
    </location>
</feature>
<evidence type="ECO:0000313" key="3">
    <source>
        <dbReference type="Proteomes" id="UP000299084"/>
    </source>
</evidence>
<name>A0A5N4CGS9_CAMDR</name>
<gene>
    <name evidence="2" type="ORF">Cadr_000022880</name>
</gene>
<feature type="region of interest" description="Disordered" evidence="1">
    <location>
        <begin position="2619"/>
        <end position="2647"/>
    </location>
</feature>
<proteinExistence type="predicted"/>
<keyword evidence="3" id="KW-1185">Reference proteome</keyword>
<feature type="compositionally biased region" description="Basic and acidic residues" evidence="1">
    <location>
        <begin position="1485"/>
        <end position="1494"/>
    </location>
</feature>
<feature type="compositionally biased region" description="Polar residues" evidence="1">
    <location>
        <begin position="1330"/>
        <end position="1340"/>
    </location>
</feature>
<feature type="compositionally biased region" description="Basic and acidic residues" evidence="1">
    <location>
        <begin position="2705"/>
        <end position="2714"/>
    </location>
</feature>